<dbReference type="InterPro" id="IPR013830">
    <property type="entry name" value="SGNH_hydro"/>
</dbReference>
<reference evidence="2 3" key="1">
    <citation type="submission" date="2016-10" db="EMBL/GenBank/DDBJ databases">
        <authorList>
            <person name="de Groot N.N."/>
        </authorList>
    </citation>
    <scope>NUCLEOTIDE SEQUENCE [LARGE SCALE GENOMIC DNA]</scope>
    <source>
        <strain evidence="2 3">DSM 24677</strain>
    </source>
</reference>
<dbReference type="STRING" id="576131.SAMN05444486_102174"/>
<gene>
    <name evidence="2" type="ORF">SAMN05444486_102174</name>
</gene>
<keyword evidence="3" id="KW-1185">Reference proteome</keyword>
<evidence type="ECO:0000313" key="3">
    <source>
        <dbReference type="Proteomes" id="UP000199026"/>
    </source>
</evidence>
<dbReference type="Pfam" id="PF13472">
    <property type="entry name" value="Lipase_GDSL_2"/>
    <property type="match status" value="1"/>
</dbReference>
<sequence length="174" mass="18144">MEADGLVPQLQVWLNRHEAGVTVVNGGVSGDTTAGGAARIDWSLSPDIGAVMIALGGNDMLRGLAPSEAKSNLTKIVAAVQGAGLPVLLIGMQAPGNYGAEYKAEFEGLYAELAEDYGTLYEPQFLGALGQVPAEALVWMQSDGVHPNEEGVLRIVEALGPRVLELAEMAASKE</sequence>
<feature type="domain" description="SGNH hydrolase-type esterase" evidence="1">
    <location>
        <begin position="11"/>
        <end position="151"/>
    </location>
</feature>
<dbReference type="AlphaFoldDB" id="A0A1H3JVJ3"/>
<organism evidence="2 3">
    <name type="scientific">Lentibacter algarum</name>
    <dbReference type="NCBI Taxonomy" id="576131"/>
    <lineage>
        <taxon>Bacteria</taxon>
        <taxon>Pseudomonadati</taxon>
        <taxon>Pseudomonadota</taxon>
        <taxon>Alphaproteobacteria</taxon>
        <taxon>Rhodobacterales</taxon>
        <taxon>Roseobacteraceae</taxon>
        <taxon>Lentibacter</taxon>
    </lineage>
</organism>
<dbReference type="Gene3D" id="3.40.50.1110">
    <property type="entry name" value="SGNH hydrolase"/>
    <property type="match status" value="1"/>
</dbReference>
<accession>A0A1H3JVJ3</accession>
<evidence type="ECO:0000259" key="1">
    <source>
        <dbReference type="Pfam" id="PF13472"/>
    </source>
</evidence>
<dbReference type="PANTHER" id="PTHR30383:SF24">
    <property type="entry name" value="THIOESTERASE 1_PROTEASE 1_LYSOPHOSPHOLIPASE L1"/>
    <property type="match status" value="1"/>
</dbReference>
<dbReference type="SUPFAM" id="SSF52266">
    <property type="entry name" value="SGNH hydrolase"/>
    <property type="match status" value="1"/>
</dbReference>
<dbReference type="GO" id="GO:0004622">
    <property type="term" value="F:phosphatidylcholine lysophospholipase activity"/>
    <property type="evidence" value="ECO:0007669"/>
    <property type="project" value="TreeGrafter"/>
</dbReference>
<dbReference type="EMBL" id="FNPR01000002">
    <property type="protein sequence ID" value="SDY43525.1"/>
    <property type="molecule type" value="Genomic_DNA"/>
</dbReference>
<dbReference type="PANTHER" id="PTHR30383">
    <property type="entry name" value="THIOESTERASE 1/PROTEASE 1/LYSOPHOSPHOLIPASE L1"/>
    <property type="match status" value="1"/>
</dbReference>
<evidence type="ECO:0000313" key="2">
    <source>
        <dbReference type="EMBL" id="SDY43525.1"/>
    </source>
</evidence>
<protein>
    <submittedName>
        <fullName evidence="2">Acyl-CoA thioesterase-1</fullName>
    </submittedName>
</protein>
<dbReference type="InterPro" id="IPR036514">
    <property type="entry name" value="SGNH_hydro_sf"/>
</dbReference>
<name>A0A1H3JVJ3_9RHOB</name>
<dbReference type="InterPro" id="IPR051532">
    <property type="entry name" value="Ester_Hydrolysis_Enzymes"/>
</dbReference>
<proteinExistence type="predicted"/>
<dbReference type="Proteomes" id="UP000199026">
    <property type="component" value="Unassembled WGS sequence"/>
</dbReference>
<dbReference type="CDD" id="cd01822">
    <property type="entry name" value="Lysophospholipase_L1_like"/>
    <property type="match status" value="1"/>
</dbReference>